<evidence type="ECO:0000313" key="1">
    <source>
        <dbReference type="EMBL" id="PBK91153.1"/>
    </source>
</evidence>
<dbReference type="Proteomes" id="UP000217790">
    <property type="component" value="Unassembled WGS sequence"/>
</dbReference>
<keyword evidence="2" id="KW-1185">Reference proteome</keyword>
<organism evidence="1 2">
    <name type="scientific">Armillaria gallica</name>
    <name type="common">Bulbous honey fungus</name>
    <name type="synonym">Armillaria bulbosa</name>
    <dbReference type="NCBI Taxonomy" id="47427"/>
    <lineage>
        <taxon>Eukaryota</taxon>
        <taxon>Fungi</taxon>
        <taxon>Dikarya</taxon>
        <taxon>Basidiomycota</taxon>
        <taxon>Agaricomycotina</taxon>
        <taxon>Agaricomycetes</taxon>
        <taxon>Agaricomycetidae</taxon>
        <taxon>Agaricales</taxon>
        <taxon>Marasmiineae</taxon>
        <taxon>Physalacriaceae</taxon>
        <taxon>Armillaria</taxon>
    </lineage>
</organism>
<protein>
    <submittedName>
        <fullName evidence="1">Uncharacterized protein</fullName>
    </submittedName>
</protein>
<evidence type="ECO:0000313" key="2">
    <source>
        <dbReference type="Proteomes" id="UP000217790"/>
    </source>
</evidence>
<dbReference type="InParanoid" id="A0A2H3DSB0"/>
<name>A0A2H3DSB0_ARMGA</name>
<reference evidence="2" key="1">
    <citation type="journal article" date="2017" name="Nat. Ecol. Evol.">
        <title>Genome expansion and lineage-specific genetic innovations in the forest pathogenic fungi Armillaria.</title>
        <authorList>
            <person name="Sipos G."/>
            <person name="Prasanna A.N."/>
            <person name="Walter M.C."/>
            <person name="O'Connor E."/>
            <person name="Balint B."/>
            <person name="Krizsan K."/>
            <person name="Kiss B."/>
            <person name="Hess J."/>
            <person name="Varga T."/>
            <person name="Slot J."/>
            <person name="Riley R."/>
            <person name="Boka B."/>
            <person name="Rigling D."/>
            <person name="Barry K."/>
            <person name="Lee J."/>
            <person name="Mihaltcheva S."/>
            <person name="LaButti K."/>
            <person name="Lipzen A."/>
            <person name="Waldron R."/>
            <person name="Moloney N.M."/>
            <person name="Sperisen C."/>
            <person name="Kredics L."/>
            <person name="Vagvoelgyi C."/>
            <person name="Patrignani A."/>
            <person name="Fitzpatrick D."/>
            <person name="Nagy I."/>
            <person name="Doyle S."/>
            <person name="Anderson J.B."/>
            <person name="Grigoriev I.V."/>
            <person name="Gueldener U."/>
            <person name="Muensterkoetter M."/>
            <person name="Nagy L.G."/>
        </authorList>
    </citation>
    <scope>NUCLEOTIDE SEQUENCE [LARGE SCALE GENOMIC DNA]</scope>
    <source>
        <strain evidence="2">Ar21-2</strain>
    </source>
</reference>
<proteinExistence type="predicted"/>
<accession>A0A2H3DSB0</accession>
<dbReference type="AlphaFoldDB" id="A0A2H3DSB0"/>
<sequence>MVGSSEGSPLRGTYFRMTTNARGSGVFDDWTRRHIKQHRHAIFGTFIAEDRTKNNSGDKEGNTLGYIERQASLQKTVTVKSGLRDGLELGCEVQGRHRQSTIDDKEAAESEGKTVETLIRLQRILSRYDDTLGLEEDATA</sequence>
<gene>
    <name evidence="1" type="ORF">ARMGADRAFT_1107076</name>
</gene>
<dbReference type="EMBL" id="KZ293662">
    <property type="protein sequence ID" value="PBK91153.1"/>
    <property type="molecule type" value="Genomic_DNA"/>
</dbReference>